<comment type="caution">
    <text evidence="1">The sequence shown here is derived from an EMBL/GenBank/DDBJ whole genome shotgun (WGS) entry which is preliminary data.</text>
</comment>
<evidence type="ECO:0000313" key="2">
    <source>
        <dbReference type="Proteomes" id="UP000326169"/>
    </source>
</evidence>
<dbReference type="EMBL" id="BIMW01000226">
    <property type="protein sequence ID" value="GCE96674.1"/>
    <property type="molecule type" value="Genomic_DNA"/>
</dbReference>
<dbReference type="Proteomes" id="UP000326169">
    <property type="component" value="Unassembled WGS sequence"/>
</dbReference>
<name>A0A5M3TAZ2_LIMPL</name>
<keyword evidence="2" id="KW-1185">Reference proteome</keyword>
<evidence type="ECO:0000313" key="1">
    <source>
        <dbReference type="EMBL" id="GCE96674.1"/>
    </source>
</evidence>
<sequence>MPDSHQNAMKNSTPTPADALIAALHEPGRENLLDLVQNPLCLTMLCMIWDGSLPDTQAELYQRYLRKIYEWNQNLNDLEKYAEVGGTNTTKLKQNLNRQLGGTGKGCAEFAPAAISVITGFGGRASRGGIRSDFVGLFGVAVGLVKSGGQRWTRR</sequence>
<accession>A0A5M3TAZ2</accession>
<organism evidence="1 2">
    <name type="scientific">Limnospira platensis NIES-46</name>
    <dbReference type="NCBI Taxonomy" id="1236695"/>
    <lineage>
        <taxon>Bacteria</taxon>
        <taxon>Bacillati</taxon>
        <taxon>Cyanobacteriota</taxon>
        <taxon>Cyanophyceae</taxon>
        <taxon>Oscillatoriophycideae</taxon>
        <taxon>Oscillatoriales</taxon>
        <taxon>Sirenicapillariaceae</taxon>
        <taxon>Limnospira</taxon>
    </lineage>
</organism>
<proteinExistence type="predicted"/>
<protein>
    <submittedName>
        <fullName evidence="1">Uncharacterized protein</fullName>
    </submittedName>
</protein>
<reference evidence="1 2" key="1">
    <citation type="journal article" date="2019" name="J Genomics">
        <title>The Draft Genome of a Hydrogen-producing Cyanobacterium, Arthrospira platensis NIES-46.</title>
        <authorList>
            <person name="Suzuki S."/>
            <person name="Yamaguchi H."/>
            <person name="Kawachi M."/>
        </authorList>
    </citation>
    <scope>NUCLEOTIDE SEQUENCE [LARGE SCALE GENOMIC DNA]</scope>
    <source>
        <strain evidence="1 2">NIES-46</strain>
    </source>
</reference>
<gene>
    <name evidence="1" type="ORF">NIES46_47460</name>
</gene>